<dbReference type="EMBL" id="JAKOGI010000096">
    <property type="protein sequence ID" value="KAJ8444526.1"/>
    <property type="molecule type" value="Genomic_DNA"/>
</dbReference>
<keyword evidence="1" id="KW-1133">Transmembrane helix</keyword>
<keyword evidence="1" id="KW-0812">Transmembrane</keyword>
<dbReference type="AlphaFoldDB" id="A0A9Q1QK46"/>
<comment type="caution">
    <text evidence="2">The sequence shown here is derived from an EMBL/GenBank/DDBJ whole genome shotgun (WGS) entry which is preliminary data.</text>
</comment>
<dbReference type="OrthoDB" id="1934762at2759"/>
<feature type="transmembrane region" description="Helical" evidence="1">
    <location>
        <begin position="12"/>
        <end position="32"/>
    </location>
</feature>
<gene>
    <name evidence="2" type="ORF">Cgig2_028341</name>
    <name evidence="3" type="ORF">Cgig2_028343</name>
</gene>
<keyword evidence="1" id="KW-0472">Membrane</keyword>
<evidence type="ECO:0000256" key="1">
    <source>
        <dbReference type="SAM" id="Phobius"/>
    </source>
</evidence>
<organism evidence="2 4">
    <name type="scientific">Carnegiea gigantea</name>
    <dbReference type="NCBI Taxonomy" id="171969"/>
    <lineage>
        <taxon>Eukaryota</taxon>
        <taxon>Viridiplantae</taxon>
        <taxon>Streptophyta</taxon>
        <taxon>Embryophyta</taxon>
        <taxon>Tracheophyta</taxon>
        <taxon>Spermatophyta</taxon>
        <taxon>Magnoliopsida</taxon>
        <taxon>eudicotyledons</taxon>
        <taxon>Gunneridae</taxon>
        <taxon>Pentapetalae</taxon>
        <taxon>Caryophyllales</taxon>
        <taxon>Cactineae</taxon>
        <taxon>Cactaceae</taxon>
        <taxon>Cactoideae</taxon>
        <taxon>Echinocereeae</taxon>
        <taxon>Carnegiea</taxon>
    </lineage>
</organism>
<protein>
    <submittedName>
        <fullName evidence="2">Uncharacterized protein</fullName>
    </submittedName>
</protein>
<name>A0A9Q1QK46_9CARY</name>
<reference evidence="2" key="1">
    <citation type="submission" date="2022-04" db="EMBL/GenBank/DDBJ databases">
        <title>Carnegiea gigantea Genome sequencing and assembly v2.</title>
        <authorList>
            <person name="Copetti D."/>
            <person name="Sanderson M.J."/>
            <person name="Burquez A."/>
            <person name="Wojciechowski M.F."/>
        </authorList>
    </citation>
    <scope>NUCLEOTIDE SEQUENCE</scope>
    <source>
        <strain evidence="2">SGP5-SGP5p</strain>
        <tissue evidence="2">Aerial part</tissue>
    </source>
</reference>
<evidence type="ECO:0000313" key="3">
    <source>
        <dbReference type="EMBL" id="KAJ8444528.1"/>
    </source>
</evidence>
<evidence type="ECO:0000313" key="4">
    <source>
        <dbReference type="Proteomes" id="UP001153076"/>
    </source>
</evidence>
<evidence type="ECO:0000313" key="2">
    <source>
        <dbReference type="EMBL" id="KAJ8444526.1"/>
    </source>
</evidence>
<dbReference type="Proteomes" id="UP001153076">
    <property type="component" value="Unassembled WGS sequence"/>
</dbReference>
<accession>A0A9Q1QK46</accession>
<keyword evidence="4" id="KW-1185">Reference proteome</keyword>
<proteinExistence type="predicted"/>
<sequence length="178" mass="20131">MALTNEHKEILLWLFQAISILLFFCAIIRLLFITKPPIHTLTDLTVPTNQGGNEFSVQECDEISQVITNPNKEGIFYDETKMILSQNGSVLVLLSANRSIFAENGTLKLGLQTTIRYKMIKWTTKRHSLSLEASIPVEEDGMFSIGKEGVKLKPVKVIRTDNNRYVQLVQFVLSCATR</sequence>
<dbReference type="EMBL" id="JAKOGI010000096">
    <property type="protein sequence ID" value="KAJ8444528.1"/>
    <property type="molecule type" value="Genomic_DNA"/>
</dbReference>